<dbReference type="AlphaFoldDB" id="A0A4V6P014"/>
<evidence type="ECO:0000313" key="1">
    <source>
        <dbReference type="EMBL" id="TCT24182.1"/>
    </source>
</evidence>
<organism evidence="1 2">
    <name type="scientific">Thiobaca trueperi</name>
    <dbReference type="NCBI Taxonomy" id="127458"/>
    <lineage>
        <taxon>Bacteria</taxon>
        <taxon>Pseudomonadati</taxon>
        <taxon>Pseudomonadota</taxon>
        <taxon>Gammaproteobacteria</taxon>
        <taxon>Chromatiales</taxon>
        <taxon>Chromatiaceae</taxon>
        <taxon>Thiobaca</taxon>
    </lineage>
</organism>
<proteinExistence type="predicted"/>
<sequence>MTAPHASSDAFSLPAPERYFLFVTEATAQGRVWALKGEGGFVAFRDDEGHECFPFWPAPALAEALADDDWSDCRAEPLTLDVFMDRWLTGMARDGRLVSVFPAPDGSAIVIDPLTLLQDLQEERGPGL</sequence>
<gene>
    <name evidence="1" type="ORF">EDC35_101503</name>
</gene>
<name>A0A4V6P014_9GAMM</name>
<evidence type="ECO:0000313" key="2">
    <source>
        <dbReference type="Proteomes" id="UP000295717"/>
    </source>
</evidence>
<dbReference type="InterPro" id="IPR021284">
    <property type="entry name" value="DUF2750"/>
</dbReference>
<dbReference type="OrthoDB" id="2936081at2"/>
<accession>A0A4V6P014</accession>
<protein>
    <submittedName>
        <fullName evidence="1">Uncharacterized protein DUF2750</fullName>
    </submittedName>
</protein>
<keyword evidence="2" id="KW-1185">Reference proteome</keyword>
<dbReference type="RefSeq" id="WP_132975381.1">
    <property type="nucleotide sequence ID" value="NZ_SMAO01000001.1"/>
</dbReference>
<reference evidence="1 2" key="1">
    <citation type="submission" date="2019-03" db="EMBL/GenBank/DDBJ databases">
        <title>Genomic Encyclopedia of Type Strains, Phase IV (KMG-IV): sequencing the most valuable type-strain genomes for metagenomic binning, comparative biology and taxonomic classification.</title>
        <authorList>
            <person name="Goeker M."/>
        </authorList>
    </citation>
    <scope>NUCLEOTIDE SEQUENCE [LARGE SCALE GENOMIC DNA]</scope>
    <source>
        <strain evidence="1 2">DSM 13587</strain>
    </source>
</reference>
<dbReference type="EMBL" id="SMAO01000001">
    <property type="protein sequence ID" value="TCT24182.1"/>
    <property type="molecule type" value="Genomic_DNA"/>
</dbReference>
<dbReference type="Proteomes" id="UP000295717">
    <property type="component" value="Unassembled WGS sequence"/>
</dbReference>
<dbReference type="Pfam" id="PF11042">
    <property type="entry name" value="DUF2750"/>
    <property type="match status" value="1"/>
</dbReference>
<comment type="caution">
    <text evidence="1">The sequence shown here is derived from an EMBL/GenBank/DDBJ whole genome shotgun (WGS) entry which is preliminary data.</text>
</comment>